<gene>
    <name evidence="1" type="ORF">BJP41_08270</name>
</gene>
<dbReference type="RefSeq" id="WP_100103549.1">
    <property type="nucleotide sequence ID" value="NZ_CAWNQP010000001.1"/>
</dbReference>
<protein>
    <submittedName>
        <fullName evidence="1">Uncharacterized protein</fullName>
    </submittedName>
</protein>
<dbReference type="EMBL" id="CP017606">
    <property type="protein sequence ID" value="ATW30307.1"/>
    <property type="molecule type" value="Genomic_DNA"/>
</dbReference>
<sequence>MTIIFRDDYMNVNSCSTSSVTQQGLPGDNGKNSLLSSLRKTSNINIFNIFSKNREKKVCNDIKSLFENKEDKEYASFLLKRIKDPKNSLNKKIEIFLEIKNRAIKKHQKNFYKNEYKDGEISFYVNDIPIYEKKIISVLNEIKKSAKTENKDMFLKNLKILIEEIDKEWSIKNKDNEKELLDHGARREFNREIITRYLFPFASEKVIEEQEQEQEQEQILNKMEGAFGKRLRGIMEFTAYKVGKNVEDPALISAAHKYQPLMEDFIIILREKLKKEEKIIDKPEHISTLKQLTKSERDTLLKIKIHSSVLEN</sequence>
<dbReference type="AlphaFoldDB" id="A0A2D3T3E1"/>
<proteinExistence type="predicted"/>
<organism evidence="1 2">
    <name type="scientific">Candidatus Williamhamiltonella defendens</name>
    <dbReference type="NCBI Taxonomy" id="138072"/>
    <lineage>
        <taxon>Bacteria</taxon>
        <taxon>Pseudomonadati</taxon>
        <taxon>Pseudomonadota</taxon>
        <taxon>Gammaproteobacteria</taxon>
        <taxon>Enterobacterales</taxon>
        <taxon>Enterobacteriaceae</taxon>
        <taxon>aphid secondary symbionts</taxon>
        <taxon>Candidatus Williamhamiltonella</taxon>
    </lineage>
</organism>
<accession>A0A2D3T3E1</accession>
<evidence type="ECO:0000313" key="1">
    <source>
        <dbReference type="EMBL" id="ATW30307.1"/>
    </source>
</evidence>
<reference evidence="2" key="1">
    <citation type="submission" date="2016-10" db="EMBL/GenBank/DDBJ databases">
        <authorList>
            <person name="Chevignon G."/>
        </authorList>
    </citation>
    <scope>NUCLEOTIDE SEQUENCE [LARGE SCALE GENOMIC DNA]</scope>
    <source>
        <strain evidence="2">A2C</strain>
    </source>
</reference>
<name>A0A2D3T3E1_9ENTR</name>
<evidence type="ECO:0000313" key="2">
    <source>
        <dbReference type="Proteomes" id="UP000230008"/>
    </source>
</evidence>
<dbReference type="Proteomes" id="UP000230008">
    <property type="component" value="Chromosome"/>
</dbReference>
<reference evidence="2" key="2">
    <citation type="submission" date="2017-11" db="EMBL/GenBank/DDBJ databases">
        <title>PacBio sequencing of new strain of the secondary endosymbiont Candidatus Hamiltonella defensa.</title>
        <authorList>
            <person name="Strand M.R."/>
            <person name="Oliver K."/>
        </authorList>
    </citation>
    <scope>NUCLEOTIDE SEQUENCE [LARGE SCALE GENOMIC DNA]</scope>
    <source>
        <strain evidence="2">A2C</strain>
    </source>
</reference>